<protein>
    <submittedName>
        <fullName evidence="1">Uncharacterized protein</fullName>
    </submittedName>
</protein>
<dbReference type="Proteomes" id="UP001055879">
    <property type="component" value="Linkage Group LG05"/>
</dbReference>
<evidence type="ECO:0000313" key="2">
    <source>
        <dbReference type="Proteomes" id="UP001055879"/>
    </source>
</evidence>
<organism evidence="1 2">
    <name type="scientific">Arctium lappa</name>
    <name type="common">Greater burdock</name>
    <name type="synonym">Lappa major</name>
    <dbReference type="NCBI Taxonomy" id="4217"/>
    <lineage>
        <taxon>Eukaryota</taxon>
        <taxon>Viridiplantae</taxon>
        <taxon>Streptophyta</taxon>
        <taxon>Embryophyta</taxon>
        <taxon>Tracheophyta</taxon>
        <taxon>Spermatophyta</taxon>
        <taxon>Magnoliopsida</taxon>
        <taxon>eudicotyledons</taxon>
        <taxon>Gunneridae</taxon>
        <taxon>Pentapetalae</taxon>
        <taxon>asterids</taxon>
        <taxon>campanulids</taxon>
        <taxon>Asterales</taxon>
        <taxon>Asteraceae</taxon>
        <taxon>Carduoideae</taxon>
        <taxon>Cardueae</taxon>
        <taxon>Arctiinae</taxon>
        <taxon>Arctium</taxon>
    </lineage>
</organism>
<accession>A0ACB9C1S5</accession>
<gene>
    <name evidence="1" type="ORF">L6452_16796</name>
</gene>
<reference evidence="1 2" key="2">
    <citation type="journal article" date="2022" name="Mol. Ecol. Resour.">
        <title>The genomes of chicory, endive, great burdock and yacon provide insights into Asteraceae paleo-polyploidization history and plant inulin production.</title>
        <authorList>
            <person name="Fan W."/>
            <person name="Wang S."/>
            <person name="Wang H."/>
            <person name="Wang A."/>
            <person name="Jiang F."/>
            <person name="Liu H."/>
            <person name="Zhao H."/>
            <person name="Xu D."/>
            <person name="Zhang Y."/>
        </authorList>
    </citation>
    <scope>NUCLEOTIDE SEQUENCE [LARGE SCALE GENOMIC DNA]</scope>
    <source>
        <strain evidence="2">cv. Niubang</strain>
    </source>
</reference>
<sequence length="67" mass="7821">MSIFVIQKPRHKHTKSDTFLSKPQTDLLQNPAEIFIHFFFKPTPFPLFDQTPRIQSTKTCFSLNLGI</sequence>
<keyword evidence="2" id="KW-1185">Reference proteome</keyword>
<dbReference type="EMBL" id="CM042051">
    <property type="protein sequence ID" value="KAI3728165.1"/>
    <property type="molecule type" value="Genomic_DNA"/>
</dbReference>
<reference evidence="2" key="1">
    <citation type="journal article" date="2022" name="Mol. Ecol. Resour.">
        <title>The genomes of chicory, endive, great burdock and yacon provide insights into Asteraceae palaeo-polyploidization history and plant inulin production.</title>
        <authorList>
            <person name="Fan W."/>
            <person name="Wang S."/>
            <person name="Wang H."/>
            <person name="Wang A."/>
            <person name="Jiang F."/>
            <person name="Liu H."/>
            <person name="Zhao H."/>
            <person name="Xu D."/>
            <person name="Zhang Y."/>
        </authorList>
    </citation>
    <scope>NUCLEOTIDE SEQUENCE [LARGE SCALE GENOMIC DNA]</scope>
    <source>
        <strain evidence="2">cv. Niubang</strain>
    </source>
</reference>
<comment type="caution">
    <text evidence="1">The sequence shown here is derived from an EMBL/GenBank/DDBJ whole genome shotgun (WGS) entry which is preliminary data.</text>
</comment>
<proteinExistence type="predicted"/>
<evidence type="ECO:0000313" key="1">
    <source>
        <dbReference type="EMBL" id="KAI3728165.1"/>
    </source>
</evidence>
<name>A0ACB9C1S5_ARCLA</name>